<keyword evidence="7 9" id="KW-0807">Transducer</keyword>
<dbReference type="SMART" id="SM00304">
    <property type="entry name" value="HAMP"/>
    <property type="match status" value="2"/>
</dbReference>
<feature type="domain" description="Methyl-accepting transducer" evidence="12">
    <location>
        <begin position="390"/>
        <end position="619"/>
    </location>
</feature>
<comment type="subcellular location">
    <subcellularLocation>
        <location evidence="1">Membrane</location>
        <topology evidence="1">Multi-pass membrane protein</topology>
    </subcellularLocation>
</comment>
<dbReference type="GO" id="GO:0004888">
    <property type="term" value="F:transmembrane signaling receptor activity"/>
    <property type="evidence" value="ECO:0007669"/>
    <property type="project" value="TreeGrafter"/>
</dbReference>
<proteinExistence type="inferred from homology"/>
<keyword evidence="17" id="KW-1185">Reference proteome</keyword>
<dbReference type="GO" id="GO:0005886">
    <property type="term" value="C:plasma membrane"/>
    <property type="evidence" value="ECO:0007669"/>
    <property type="project" value="TreeGrafter"/>
</dbReference>
<evidence type="ECO:0000256" key="6">
    <source>
        <dbReference type="ARBA" id="ARBA00023136"/>
    </source>
</evidence>
<dbReference type="InterPro" id="IPR051310">
    <property type="entry name" value="MCP_chemotaxis"/>
</dbReference>
<feature type="domain" description="HAMP" evidence="14">
    <location>
        <begin position="340"/>
        <end position="385"/>
    </location>
</feature>
<feature type="transmembrane region" description="Helical" evidence="11">
    <location>
        <begin position="311"/>
        <end position="332"/>
    </location>
</feature>
<keyword evidence="6 11" id="KW-0472">Membrane</keyword>
<dbReference type="EMBL" id="LT629780">
    <property type="protein sequence ID" value="SDU03916.1"/>
    <property type="molecule type" value="Genomic_DNA"/>
</dbReference>
<gene>
    <name evidence="16" type="ORF">SAMN05216580_1097</name>
</gene>
<evidence type="ECO:0000313" key="17">
    <source>
        <dbReference type="Proteomes" id="UP000243063"/>
    </source>
</evidence>
<feature type="domain" description="T-SNARE coiled-coil homology" evidence="13">
    <location>
        <begin position="549"/>
        <end position="611"/>
    </location>
</feature>
<dbReference type="InterPro" id="IPR003660">
    <property type="entry name" value="HAMP_dom"/>
</dbReference>
<keyword evidence="2" id="KW-0488">Methylation</keyword>
<evidence type="ECO:0000256" key="8">
    <source>
        <dbReference type="ARBA" id="ARBA00029447"/>
    </source>
</evidence>
<organism evidence="16 17">
    <name type="scientific">Geopseudomonas guangdongensis</name>
    <dbReference type="NCBI Taxonomy" id="1245526"/>
    <lineage>
        <taxon>Bacteria</taxon>
        <taxon>Pseudomonadati</taxon>
        <taxon>Pseudomonadota</taxon>
        <taxon>Gammaproteobacteria</taxon>
        <taxon>Pseudomonadales</taxon>
        <taxon>Pseudomonadaceae</taxon>
        <taxon>Geopseudomonas</taxon>
    </lineage>
</organism>
<evidence type="ECO:0000256" key="2">
    <source>
        <dbReference type="ARBA" id="ARBA00022481"/>
    </source>
</evidence>
<dbReference type="SMART" id="SM00283">
    <property type="entry name" value="MA"/>
    <property type="match status" value="1"/>
</dbReference>
<dbReference type="PROSITE" id="PS50906">
    <property type="entry name" value="NIT"/>
    <property type="match status" value="1"/>
</dbReference>
<dbReference type="Pfam" id="PF00015">
    <property type="entry name" value="MCPsignal"/>
    <property type="match status" value="1"/>
</dbReference>
<dbReference type="PROSITE" id="PS50192">
    <property type="entry name" value="T_SNARE"/>
    <property type="match status" value="1"/>
</dbReference>
<dbReference type="PROSITE" id="PS50111">
    <property type="entry name" value="CHEMOTAXIS_TRANSDUC_2"/>
    <property type="match status" value="1"/>
</dbReference>
<evidence type="ECO:0000256" key="4">
    <source>
        <dbReference type="ARBA" id="ARBA00022692"/>
    </source>
</evidence>
<evidence type="ECO:0000256" key="7">
    <source>
        <dbReference type="ARBA" id="ARBA00023224"/>
    </source>
</evidence>
<evidence type="ECO:0000259" key="14">
    <source>
        <dbReference type="PROSITE" id="PS50885"/>
    </source>
</evidence>
<dbReference type="STRING" id="1245526.SAMN05216580_1097"/>
<accession>A0A1H2F946</accession>
<dbReference type="AlphaFoldDB" id="A0A1H2F946"/>
<keyword evidence="10" id="KW-0175">Coiled coil</keyword>
<dbReference type="GO" id="GO:0006935">
    <property type="term" value="P:chemotaxis"/>
    <property type="evidence" value="ECO:0007669"/>
    <property type="project" value="UniProtKB-KW"/>
</dbReference>
<evidence type="ECO:0000259" key="12">
    <source>
        <dbReference type="PROSITE" id="PS50111"/>
    </source>
</evidence>
<dbReference type="Pfam" id="PF00672">
    <property type="entry name" value="HAMP"/>
    <property type="match status" value="1"/>
</dbReference>
<dbReference type="FunFam" id="1.10.287.950:FF:000001">
    <property type="entry name" value="Methyl-accepting chemotaxis sensory transducer"/>
    <property type="match status" value="1"/>
</dbReference>
<evidence type="ECO:0000256" key="9">
    <source>
        <dbReference type="PROSITE-ProRule" id="PRU00284"/>
    </source>
</evidence>
<keyword evidence="3" id="KW-0145">Chemotaxis</keyword>
<dbReference type="PANTHER" id="PTHR43531:SF14">
    <property type="entry name" value="METHYL-ACCEPTING CHEMOTAXIS PROTEIN I-RELATED"/>
    <property type="match status" value="1"/>
</dbReference>
<dbReference type="InterPro" id="IPR013587">
    <property type="entry name" value="Nitrate/nitrite_sensing"/>
</dbReference>
<dbReference type="Pfam" id="PF08376">
    <property type="entry name" value="NIT"/>
    <property type="match status" value="1"/>
</dbReference>
<dbReference type="OrthoDB" id="2489132at2"/>
<evidence type="ECO:0000256" key="10">
    <source>
        <dbReference type="SAM" id="Coils"/>
    </source>
</evidence>
<evidence type="ECO:0000256" key="3">
    <source>
        <dbReference type="ARBA" id="ARBA00022500"/>
    </source>
</evidence>
<name>A0A1H2F946_9GAMM</name>
<dbReference type="Gene3D" id="1.10.287.950">
    <property type="entry name" value="Methyl-accepting chemotaxis protein"/>
    <property type="match status" value="1"/>
</dbReference>
<evidence type="ECO:0000256" key="11">
    <source>
        <dbReference type="SAM" id="Phobius"/>
    </source>
</evidence>
<evidence type="ECO:0000256" key="5">
    <source>
        <dbReference type="ARBA" id="ARBA00022989"/>
    </source>
</evidence>
<dbReference type="GO" id="GO:0007165">
    <property type="term" value="P:signal transduction"/>
    <property type="evidence" value="ECO:0007669"/>
    <property type="project" value="UniProtKB-KW"/>
</dbReference>
<dbReference type="PROSITE" id="PS50885">
    <property type="entry name" value="HAMP"/>
    <property type="match status" value="1"/>
</dbReference>
<dbReference type="InterPro" id="IPR004089">
    <property type="entry name" value="MCPsignal_dom"/>
</dbReference>
<dbReference type="InterPro" id="IPR000727">
    <property type="entry name" value="T_SNARE_dom"/>
</dbReference>
<keyword evidence="4 11" id="KW-0812">Transmembrane</keyword>
<dbReference type="CDD" id="cd06225">
    <property type="entry name" value="HAMP"/>
    <property type="match status" value="1"/>
</dbReference>
<reference evidence="17" key="1">
    <citation type="submission" date="2016-10" db="EMBL/GenBank/DDBJ databases">
        <authorList>
            <person name="Varghese N."/>
            <person name="Submissions S."/>
        </authorList>
    </citation>
    <scope>NUCLEOTIDE SEQUENCE [LARGE SCALE GENOMIC DNA]</scope>
    <source>
        <strain evidence="17">CCTCC 2012022</strain>
    </source>
</reference>
<evidence type="ECO:0000259" key="15">
    <source>
        <dbReference type="PROSITE" id="PS50906"/>
    </source>
</evidence>
<dbReference type="Proteomes" id="UP000243063">
    <property type="component" value="Chromosome I"/>
</dbReference>
<feature type="coiled-coil region" evidence="10">
    <location>
        <begin position="590"/>
        <end position="624"/>
    </location>
</feature>
<dbReference type="PANTHER" id="PTHR43531">
    <property type="entry name" value="PROTEIN ICFG"/>
    <property type="match status" value="1"/>
</dbReference>
<keyword evidence="5 11" id="KW-1133">Transmembrane helix</keyword>
<comment type="similarity">
    <text evidence="8">Belongs to the methyl-accepting chemotaxis (MCP) protein family.</text>
</comment>
<dbReference type="SUPFAM" id="SSF58104">
    <property type="entry name" value="Methyl-accepting chemotaxis protein (MCP) signaling domain"/>
    <property type="match status" value="1"/>
</dbReference>
<sequence>MMALYNLSIRNKLLLILLLPVLGLVYFAVAGIVERQRTYAEMQRLEDLAELAGLVSALVHETQKERGMSAGFVGSRGARFAVELPRQREATDQQLQSLTRFLAQTPNAELGNGIVRRLDAARSRLGSLAEQRQGVSALNIGADQAVGYYTALNTELLDVVGELARGTAQGELVQRLAAYYNLLQSKERAGIERAVLTNTFAADRFTEALFLRFTGLVGEQNAYTHTFLSLAPNALQERYKQSMGNPVVAETERLRARAFERAVSGGFEVDPNQWFTRQTEKIDLLKQVEDAVAAELLGVAQRLGSDARRDLVVQVAVASLAVGLALLLALLVTHSLTGVLRRTLQTIAQSEGDLNRRLEVLGNDELAQLNRAFNEATDKTRLLVQRISESAHAVHEASMDIAAGNQNLAQRTEEESASLVETAASMEQIAATVRHTADNAVQARQLADSLQQQAREAAELASRTQTAMTEMREASEKVASIVGAIDQIAFQTNLLALNASVEAARAGEQGRGFAVVASEVRHLAQRSAEEAGAIRGLIGDSVQKVHEGVALVEQSDRSLIDIQGGVTRVTKLIADIAAAADEQSKGVEQINLAIAQLDQVTQQNARLVEEAANASQELDAQAGEMAALVGQFHVDAGLAPVARRERPPARGAARTPA</sequence>
<dbReference type="CDD" id="cd11386">
    <property type="entry name" value="MCP_signal"/>
    <property type="match status" value="1"/>
</dbReference>
<protein>
    <submittedName>
        <fullName evidence="16">Methyl-accepting chemotaxis protein</fullName>
    </submittedName>
</protein>
<feature type="domain" description="NIT" evidence="15">
    <location>
        <begin position="53"/>
        <end position="303"/>
    </location>
</feature>
<evidence type="ECO:0000256" key="1">
    <source>
        <dbReference type="ARBA" id="ARBA00004141"/>
    </source>
</evidence>
<evidence type="ECO:0000259" key="13">
    <source>
        <dbReference type="PROSITE" id="PS50192"/>
    </source>
</evidence>
<dbReference type="InterPro" id="IPR010910">
    <property type="entry name" value="Nitrate/nitrite_sensing_bac"/>
</dbReference>
<dbReference type="RefSeq" id="WP_090212730.1">
    <property type="nucleotide sequence ID" value="NZ_LT629780.1"/>
</dbReference>
<evidence type="ECO:0000313" key="16">
    <source>
        <dbReference type="EMBL" id="SDU03916.1"/>
    </source>
</evidence>